<dbReference type="SUPFAM" id="SSF53822">
    <property type="entry name" value="Periplasmic binding protein-like I"/>
    <property type="match status" value="1"/>
</dbReference>
<feature type="domain" description="HTH lacI-type" evidence="6">
    <location>
        <begin position="98"/>
        <end position="155"/>
    </location>
</feature>
<accession>A0A3M4SM34</accession>
<keyword evidence="4" id="KW-0010">Activator</keyword>
<dbReference type="PROSITE" id="PS00356">
    <property type="entry name" value="HTH_LACI_1"/>
    <property type="match status" value="1"/>
</dbReference>
<dbReference type="Pfam" id="PF00356">
    <property type="entry name" value="LacI"/>
    <property type="match status" value="1"/>
</dbReference>
<evidence type="ECO:0000313" key="7">
    <source>
        <dbReference type="EMBL" id="RMR16001.1"/>
    </source>
</evidence>
<dbReference type="InterPro" id="IPR000843">
    <property type="entry name" value="HTH_LacI"/>
</dbReference>
<name>A0A3M4SM34_PSEA0</name>
<sequence length="428" mass="46890">MDSLGDASDACPDIVSDITFISIAADNRRAESFNLQLPGTLLDSGDSLKPSRADHCGTLPKILEAHGNFLRSGVKIIVIAKIIRLSRATYLTKGNFGVKLSDIARLAGVSVTTASYVINGKAEQQRISPATVERVKAVVEQHDFRPNPQAASLRSRHSKTLGFILPDLENPSYARIAKLLEQGARSLGYQLLIASSDDDPVSELQLLQLFRARRCDALLVASCLPPDDDSYRDLQLKGMPIIAIDREMNPEFFCSVVSDDHDASLQLTRSLLQTRPRHIALIGARPELSISRARAAGFEHALDGFTGATIIEHGEAFSRQCGQRLMTEMLQRQGHFPDALITTSYVLLQGVFDVLQSQALQSTQLHLGTFGDTQLLDFLPLPVNAMAQQHQLIADTALQLALAAIEKDTYQPGVHAIARAFKQRIHEV</sequence>
<dbReference type="Gene3D" id="3.40.50.2300">
    <property type="match status" value="2"/>
</dbReference>
<keyword evidence="2" id="KW-0805">Transcription regulation</keyword>
<dbReference type="InterPro" id="IPR012781">
    <property type="entry name" value="Fruct_sucro_rep"/>
</dbReference>
<dbReference type="GO" id="GO:0003700">
    <property type="term" value="F:DNA-binding transcription factor activity"/>
    <property type="evidence" value="ECO:0007669"/>
    <property type="project" value="TreeGrafter"/>
</dbReference>
<comment type="caution">
    <text evidence="7">The sequence shown here is derived from an EMBL/GenBank/DDBJ whole genome shotgun (WGS) entry which is preliminary data.</text>
</comment>
<dbReference type="Gene3D" id="1.10.260.40">
    <property type="entry name" value="lambda repressor-like DNA-binding domains"/>
    <property type="match status" value="1"/>
</dbReference>
<dbReference type="InterPro" id="IPR028082">
    <property type="entry name" value="Peripla_BP_I"/>
</dbReference>
<dbReference type="SMART" id="SM00354">
    <property type="entry name" value="HTH_LACI"/>
    <property type="match status" value="1"/>
</dbReference>
<dbReference type="NCBIfam" id="NF008452">
    <property type="entry name" value="PRK11303.1"/>
    <property type="match status" value="1"/>
</dbReference>
<keyword evidence="1" id="KW-0678">Repressor</keyword>
<dbReference type="CDD" id="cd06274">
    <property type="entry name" value="PBP1_FruR"/>
    <property type="match status" value="1"/>
</dbReference>
<evidence type="ECO:0000256" key="3">
    <source>
        <dbReference type="ARBA" id="ARBA00023125"/>
    </source>
</evidence>
<dbReference type="CDD" id="cd01392">
    <property type="entry name" value="HTH_LacI"/>
    <property type="match status" value="1"/>
</dbReference>
<dbReference type="PROSITE" id="PS50932">
    <property type="entry name" value="HTH_LACI_2"/>
    <property type="match status" value="1"/>
</dbReference>
<dbReference type="InterPro" id="IPR001761">
    <property type="entry name" value="Peripla_BP/Lac1_sug-bd_dom"/>
</dbReference>
<dbReference type="PANTHER" id="PTHR30146:SF45">
    <property type="entry name" value="CATABOLITE REPRESSOR_ACTIVATOR"/>
    <property type="match status" value="1"/>
</dbReference>
<gene>
    <name evidence="7" type="ORF">ALP90_03920</name>
</gene>
<dbReference type="FunFam" id="1.10.260.40:FF:000008">
    <property type="entry name" value="Fructose repressor (Catabolite repressor/activator)"/>
    <property type="match status" value="1"/>
</dbReference>
<dbReference type="NCBIfam" id="TIGR02417">
    <property type="entry name" value="fruct_sucro_rep"/>
    <property type="match status" value="1"/>
</dbReference>
<dbReference type="EMBL" id="RBRS01000253">
    <property type="protein sequence ID" value="RMR16001.1"/>
    <property type="molecule type" value="Genomic_DNA"/>
</dbReference>
<dbReference type="Proteomes" id="UP000271097">
    <property type="component" value="Unassembled WGS sequence"/>
</dbReference>
<organism evidence="7 8">
    <name type="scientific">Pseudomonas amygdali pv. ulmi</name>
    <dbReference type="NCBI Taxonomy" id="251720"/>
    <lineage>
        <taxon>Bacteria</taxon>
        <taxon>Pseudomonadati</taxon>
        <taxon>Pseudomonadota</taxon>
        <taxon>Gammaproteobacteria</taxon>
        <taxon>Pseudomonadales</taxon>
        <taxon>Pseudomonadaceae</taxon>
        <taxon>Pseudomonas</taxon>
        <taxon>Pseudomonas amygdali</taxon>
    </lineage>
</organism>
<evidence type="ECO:0000256" key="1">
    <source>
        <dbReference type="ARBA" id="ARBA00022491"/>
    </source>
</evidence>
<evidence type="ECO:0000259" key="6">
    <source>
        <dbReference type="PROSITE" id="PS50932"/>
    </source>
</evidence>
<dbReference type="SUPFAM" id="SSF47413">
    <property type="entry name" value="lambda repressor-like DNA-binding domains"/>
    <property type="match status" value="1"/>
</dbReference>
<dbReference type="Pfam" id="PF00532">
    <property type="entry name" value="Peripla_BP_1"/>
    <property type="match status" value="1"/>
</dbReference>
<keyword evidence="3 7" id="KW-0238">DNA-binding</keyword>
<dbReference type="AlphaFoldDB" id="A0A3M4SM34"/>
<evidence type="ECO:0000256" key="4">
    <source>
        <dbReference type="ARBA" id="ARBA00023159"/>
    </source>
</evidence>
<proteinExistence type="predicted"/>
<evidence type="ECO:0000256" key="5">
    <source>
        <dbReference type="ARBA" id="ARBA00023163"/>
    </source>
</evidence>
<dbReference type="PANTHER" id="PTHR30146">
    <property type="entry name" value="LACI-RELATED TRANSCRIPTIONAL REPRESSOR"/>
    <property type="match status" value="1"/>
</dbReference>
<dbReference type="InterPro" id="IPR010982">
    <property type="entry name" value="Lambda_DNA-bd_dom_sf"/>
</dbReference>
<dbReference type="GO" id="GO:0000976">
    <property type="term" value="F:transcription cis-regulatory region binding"/>
    <property type="evidence" value="ECO:0007669"/>
    <property type="project" value="TreeGrafter"/>
</dbReference>
<evidence type="ECO:0000313" key="8">
    <source>
        <dbReference type="Proteomes" id="UP000271097"/>
    </source>
</evidence>
<evidence type="ECO:0000256" key="2">
    <source>
        <dbReference type="ARBA" id="ARBA00023015"/>
    </source>
</evidence>
<protein>
    <submittedName>
        <fullName evidence="7">DNA-binding transcriptional regulator FruR</fullName>
    </submittedName>
</protein>
<keyword evidence="5" id="KW-0804">Transcription</keyword>
<reference evidence="7 8" key="1">
    <citation type="submission" date="2018-08" db="EMBL/GenBank/DDBJ databases">
        <title>Recombination of ecologically and evolutionarily significant loci maintains genetic cohesion in the Pseudomonas syringae species complex.</title>
        <authorList>
            <person name="Dillon M."/>
            <person name="Thakur S."/>
            <person name="Almeida R.N.D."/>
            <person name="Weir B.S."/>
            <person name="Guttman D.S."/>
        </authorList>
    </citation>
    <scope>NUCLEOTIDE SEQUENCE [LARGE SCALE GENOMIC DNA]</scope>
    <source>
        <strain evidence="7 8">ICMP 5931</strain>
    </source>
</reference>
<dbReference type="GO" id="GO:0009750">
    <property type="term" value="P:response to fructose"/>
    <property type="evidence" value="ECO:0007669"/>
    <property type="project" value="InterPro"/>
</dbReference>